<dbReference type="RefSeq" id="WP_146575876.1">
    <property type="nucleotide sequence ID" value="NZ_SJPM01000001.1"/>
</dbReference>
<comment type="caution">
    <text evidence="6">The sequence shown here is derived from an EMBL/GenBank/DDBJ whole genome shotgun (WGS) entry which is preliminary data.</text>
</comment>
<dbReference type="GO" id="GO:0006633">
    <property type="term" value="P:fatty acid biosynthetic process"/>
    <property type="evidence" value="ECO:0007669"/>
    <property type="project" value="InterPro"/>
</dbReference>
<dbReference type="Proteomes" id="UP000316213">
    <property type="component" value="Unassembled WGS sequence"/>
</dbReference>
<dbReference type="EMBL" id="SJPM01000001">
    <property type="protein sequence ID" value="TWU03333.1"/>
    <property type="molecule type" value="Genomic_DNA"/>
</dbReference>
<dbReference type="GO" id="GO:0033818">
    <property type="term" value="F:beta-ketoacyl-acyl-carrier-protein synthase III activity"/>
    <property type="evidence" value="ECO:0007669"/>
    <property type="project" value="UniProtKB-EC"/>
</dbReference>
<evidence type="ECO:0000256" key="3">
    <source>
        <dbReference type="SAM" id="MobiDB-lite"/>
    </source>
</evidence>
<gene>
    <name evidence="6" type="primary">fabH_1</name>
    <name evidence="6" type="ORF">Pla100_02520</name>
</gene>
<dbReference type="Pfam" id="PF08545">
    <property type="entry name" value="ACP_syn_III"/>
    <property type="match status" value="1"/>
</dbReference>
<dbReference type="EC" id="2.3.1.180" evidence="6"/>
<dbReference type="GO" id="GO:0004315">
    <property type="term" value="F:3-oxoacyl-[acyl-carrier-protein] synthase activity"/>
    <property type="evidence" value="ECO:0007669"/>
    <property type="project" value="InterPro"/>
</dbReference>
<name>A0A5C6ATG1_9BACT</name>
<protein>
    <submittedName>
        <fullName evidence="6">3-oxoacyl-[acyl-carrier-protein] synthase 3</fullName>
        <ecNumber evidence="6">2.3.1.180</ecNumber>
    </submittedName>
</protein>
<dbReference type="OrthoDB" id="9788274at2"/>
<organism evidence="6 7">
    <name type="scientific">Neorhodopirellula pilleata</name>
    <dbReference type="NCBI Taxonomy" id="2714738"/>
    <lineage>
        <taxon>Bacteria</taxon>
        <taxon>Pseudomonadati</taxon>
        <taxon>Planctomycetota</taxon>
        <taxon>Planctomycetia</taxon>
        <taxon>Pirellulales</taxon>
        <taxon>Pirellulaceae</taxon>
        <taxon>Neorhodopirellula</taxon>
    </lineage>
</organism>
<feature type="compositionally biased region" description="Polar residues" evidence="3">
    <location>
        <begin position="353"/>
        <end position="372"/>
    </location>
</feature>
<dbReference type="InterPro" id="IPR013751">
    <property type="entry name" value="ACP_syn_III_N"/>
</dbReference>
<feature type="domain" description="Beta-ketoacyl-[acyl-carrier-protein] synthase III N-terminal" evidence="5">
    <location>
        <begin position="116"/>
        <end position="202"/>
    </location>
</feature>
<evidence type="ECO:0000313" key="7">
    <source>
        <dbReference type="Proteomes" id="UP000316213"/>
    </source>
</evidence>
<feature type="region of interest" description="Disordered" evidence="3">
    <location>
        <begin position="353"/>
        <end position="376"/>
    </location>
</feature>
<evidence type="ECO:0000259" key="4">
    <source>
        <dbReference type="Pfam" id="PF08541"/>
    </source>
</evidence>
<evidence type="ECO:0000256" key="2">
    <source>
        <dbReference type="ARBA" id="ARBA00023315"/>
    </source>
</evidence>
<accession>A0A5C6ATG1</accession>
<evidence type="ECO:0000313" key="6">
    <source>
        <dbReference type="EMBL" id="TWU03333.1"/>
    </source>
</evidence>
<keyword evidence="2 6" id="KW-0012">Acyltransferase</keyword>
<proteinExistence type="predicted"/>
<evidence type="ECO:0000256" key="1">
    <source>
        <dbReference type="ARBA" id="ARBA00022679"/>
    </source>
</evidence>
<dbReference type="Gene3D" id="3.40.47.10">
    <property type="match status" value="4"/>
</dbReference>
<dbReference type="SUPFAM" id="SSF53901">
    <property type="entry name" value="Thiolase-like"/>
    <property type="match status" value="2"/>
</dbReference>
<feature type="domain" description="Beta-ketoacyl-[acyl-carrier-protein] synthase III C-terminal" evidence="4">
    <location>
        <begin position="247"/>
        <end position="339"/>
    </location>
</feature>
<dbReference type="InterPro" id="IPR016039">
    <property type="entry name" value="Thiolase-like"/>
</dbReference>
<keyword evidence="7" id="KW-1185">Reference proteome</keyword>
<dbReference type="AlphaFoldDB" id="A0A5C6ATG1"/>
<dbReference type="Pfam" id="PF08541">
    <property type="entry name" value="ACP_syn_III_C"/>
    <property type="match status" value="1"/>
</dbReference>
<sequence length="705" mass="76279">MNSFQSIIESVGTYLPPNIVTTAEVLEGCVSRVRVPLERLTGIKSRHFAEEKEFAIDLATKAIDDCLKHSRIAKNQFDLLISANISRYDGLNVVGYEPSTAIALKKLMGFDQAIAFDISNACASMWTAVYVADKFIASGAVRNALVVSGEYISHLTRTAQLEIDGYMDSQLASLTLGDAGVAVALCGSQRSGEGFNELDLYTLGAYSRLCIAKPSDKPHGGAVMYTDAVKVTAAIVPHAAAHAVHTLRQSGRHVDDVQHIIPHQTSRMTIRGALDEIAKEFDSDCSAQMIDNLEVRGNTASTTHFLAYRDQIDNGRIRTGDQILFAISGSGQTTGTAIYTCNDLPDRIRAANANQSVDSDAPSNRNGELSSTDDTHDEAASVELAMAVPFRFESIATAYPNKSENTPSTPPDTLAMLCSAAKQCIEQGEIDRSTIELIISVGVYRSEFMTEPALAALLAGDLDINADQPAEDPIKTFAFDLLNGSMGFLNACHLICEMGRAGEIERAMVVASEIENNAAFDGKANLGLTEMASAVILSESDDGETGFHAFHFDHYPEHQDAYHVVANLRNELGKTYLETKIESDWKDRLIPAVGQSVERFLQSQDLSIDDIDWLLPSPMSNDLRTKLGDELGIPVERMIFDADATTDAFTSAVPLAMLASQGHPTTGRHDRLPASGQWGLPASGQWGLIVQLSSGLQVGCALYRF</sequence>
<dbReference type="PANTHER" id="PTHR34069:SF2">
    <property type="entry name" value="BETA-KETOACYL-[ACYL-CARRIER-PROTEIN] SYNTHASE III"/>
    <property type="match status" value="1"/>
</dbReference>
<keyword evidence="1 6" id="KW-0808">Transferase</keyword>
<dbReference type="PANTHER" id="PTHR34069">
    <property type="entry name" value="3-OXOACYL-[ACYL-CARRIER-PROTEIN] SYNTHASE 3"/>
    <property type="match status" value="1"/>
</dbReference>
<reference evidence="6 7" key="1">
    <citation type="submission" date="2019-02" db="EMBL/GenBank/DDBJ databases">
        <title>Deep-cultivation of Planctomycetes and their phenomic and genomic characterization uncovers novel biology.</title>
        <authorList>
            <person name="Wiegand S."/>
            <person name="Jogler M."/>
            <person name="Boedeker C."/>
            <person name="Pinto D."/>
            <person name="Vollmers J."/>
            <person name="Rivas-Marin E."/>
            <person name="Kohn T."/>
            <person name="Peeters S.H."/>
            <person name="Heuer A."/>
            <person name="Rast P."/>
            <person name="Oberbeckmann S."/>
            <person name="Bunk B."/>
            <person name="Jeske O."/>
            <person name="Meyerdierks A."/>
            <person name="Storesund J.E."/>
            <person name="Kallscheuer N."/>
            <person name="Luecker S."/>
            <person name="Lage O.M."/>
            <person name="Pohl T."/>
            <person name="Merkel B.J."/>
            <person name="Hornburger P."/>
            <person name="Mueller R.-W."/>
            <person name="Bruemmer F."/>
            <person name="Labrenz M."/>
            <person name="Spormann A.M."/>
            <person name="Op Den Camp H."/>
            <person name="Overmann J."/>
            <person name="Amann R."/>
            <person name="Jetten M.S.M."/>
            <person name="Mascher T."/>
            <person name="Medema M.H."/>
            <person name="Devos D.P."/>
            <person name="Kaster A.-K."/>
            <person name="Ovreas L."/>
            <person name="Rohde M."/>
            <person name="Galperin M.Y."/>
            <person name="Jogler C."/>
        </authorList>
    </citation>
    <scope>NUCLEOTIDE SEQUENCE [LARGE SCALE GENOMIC DNA]</scope>
    <source>
        <strain evidence="6 7">Pla100</strain>
    </source>
</reference>
<evidence type="ECO:0000259" key="5">
    <source>
        <dbReference type="Pfam" id="PF08545"/>
    </source>
</evidence>
<dbReference type="InterPro" id="IPR013747">
    <property type="entry name" value="ACP_syn_III_C"/>
</dbReference>
<dbReference type="GO" id="GO:0044550">
    <property type="term" value="P:secondary metabolite biosynthetic process"/>
    <property type="evidence" value="ECO:0007669"/>
    <property type="project" value="TreeGrafter"/>
</dbReference>